<dbReference type="AlphaFoldDB" id="A0A815DXG2"/>
<proteinExistence type="predicted"/>
<dbReference type="PANTHER" id="PTHR14224:SF37">
    <property type="entry name" value="LEUCINE-RICH REPEAT-CONTAINING PROTEIN 14"/>
    <property type="match status" value="1"/>
</dbReference>
<dbReference type="SUPFAM" id="SSF52047">
    <property type="entry name" value="RNI-like"/>
    <property type="match status" value="1"/>
</dbReference>
<dbReference type="GO" id="GO:0005737">
    <property type="term" value="C:cytoplasm"/>
    <property type="evidence" value="ECO:0007669"/>
    <property type="project" value="TreeGrafter"/>
</dbReference>
<reference evidence="2" key="1">
    <citation type="submission" date="2021-02" db="EMBL/GenBank/DDBJ databases">
        <authorList>
            <person name="Nowell W R."/>
        </authorList>
    </citation>
    <scope>NUCLEOTIDE SEQUENCE</scope>
</reference>
<comment type="caution">
    <text evidence="2">The sequence shown here is derived from an EMBL/GenBank/DDBJ whole genome shotgun (WGS) entry which is preliminary data.</text>
</comment>
<evidence type="ECO:0000313" key="2">
    <source>
        <dbReference type="EMBL" id="CAF1307151.1"/>
    </source>
</evidence>
<keyword evidence="3" id="KW-1185">Reference proteome</keyword>
<name>A0A815DXG2_9BILA</name>
<evidence type="ECO:0000256" key="1">
    <source>
        <dbReference type="ARBA" id="ARBA00022737"/>
    </source>
</evidence>
<dbReference type="PANTHER" id="PTHR14224">
    <property type="entry name" value="SIMILAR TO PREFERENTIALLY EXPRESSED ANTIGEN IN MELANOMA-LIKE 3"/>
    <property type="match status" value="1"/>
</dbReference>
<keyword evidence="1" id="KW-0677">Repeat</keyword>
<evidence type="ECO:0000313" key="3">
    <source>
        <dbReference type="Proteomes" id="UP000663829"/>
    </source>
</evidence>
<dbReference type="Gene3D" id="3.80.10.10">
    <property type="entry name" value="Ribonuclease Inhibitor"/>
    <property type="match status" value="1"/>
</dbReference>
<gene>
    <name evidence="2" type="ORF">GPM918_LOCUS28812</name>
</gene>
<sequence>MCIRNLIQNECFLLSCIQQQLLSINIYYSMAQEAIFNCEYQILEILISYWPCTKLDILKLIPITMSNNDGDDNVSIQYDCVSTVLEKKLQDDSTLLDYISMGIVNKHPRISKLKIVDFGGCPISIQMAKELCRLPLLWISPTRRSSNRIQMAKELCRLPLLWISPTRRSSNRLLSQMKHGICIDKVKLEQYLDGFNYVYQFYDKSISHESNFEPIKIIFDCHIVNEDTLLGLQIQQLTPFRFHFRKLWISFYLKQCLMSNTSFDLNPVIFLTNVETITHLHLSDINMEATEKELTLLVRCLSNLRNIRVLCLQRILNFYPQRYTHVHFLTDLCQDFNRLFRRLIYLRKLDLSYSYLRSHIRTLLTGVIQPLDYLNLQDCRLTSVDIEFIHSMRNIRYIRELNLSMNDFSMCSTLIVNIVEKIPNLVSLSLAYCQLHTSTLVQLAGCFKPINESQTSIRYLSLKSFIPYLNWEFLDLMHAFANITTLKKLLLFPQLYAYPGANDDEREIAARDLYRRCCTILQTLGRTDLELL</sequence>
<dbReference type="EMBL" id="CAJNOQ010012749">
    <property type="protein sequence ID" value="CAF1307151.1"/>
    <property type="molecule type" value="Genomic_DNA"/>
</dbReference>
<organism evidence="2 3">
    <name type="scientific">Didymodactylos carnosus</name>
    <dbReference type="NCBI Taxonomy" id="1234261"/>
    <lineage>
        <taxon>Eukaryota</taxon>
        <taxon>Metazoa</taxon>
        <taxon>Spiralia</taxon>
        <taxon>Gnathifera</taxon>
        <taxon>Rotifera</taxon>
        <taxon>Eurotatoria</taxon>
        <taxon>Bdelloidea</taxon>
        <taxon>Philodinida</taxon>
        <taxon>Philodinidae</taxon>
        <taxon>Didymodactylos</taxon>
    </lineage>
</organism>
<accession>A0A815DXG2</accession>
<dbReference type="InterPro" id="IPR050694">
    <property type="entry name" value="LRRC14/PRAME"/>
</dbReference>
<protein>
    <submittedName>
        <fullName evidence="2">Uncharacterized protein</fullName>
    </submittedName>
</protein>
<dbReference type="Proteomes" id="UP000663829">
    <property type="component" value="Unassembled WGS sequence"/>
</dbReference>
<dbReference type="InterPro" id="IPR032675">
    <property type="entry name" value="LRR_dom_sf"/>
</dbReference>